<feature type="compositionally biased region" description="Basic and acidic residues" evidence="4">
    <location>
        <begin position="17"/>
        <end position="38"/>
    </location>
</feature>
<comment type="caution">
    <text evidence="6">The sequence shown here is derived from an EMBL/GenBank/DDBJ whole genome shotgun (WGS) entry which is preliminary data.</text>
</comment>
<proteinExistence type="predicted"/>
<feature type="region of interest" description="Disordered" evidence="4">
    <location>
        <begin position="1421"/>
        <end position="1500"/>
    </location>
</feature>
<dbReference type="InterPro" id="IPR014001">
    <property type="entry name" value="Helicase_ATP-bd"/>
</dbReference>
<keyword evidence="3" id="KW-0067">ATP-binding</keyword>
<keyword evidence="1" id="KW-0547">Nucleotide-binding</keyword>
<dbReference type="PANTHER" id="PTHR45626">
    <property type="entry name" value="TRANSCRIPTION TERMINATION FACTOR 2-RELATED"/>
    <property type="match status" value="1"/>
</dbReference>
<gene>
    <name evidence="6" type="ORF">PSTT_12131</name>
</gene>
<evidence type="ECO:0000256" key="1">
    <source>
        <dbReference type="ARBA" id="ARBA00022741"/>
    </source>
</evidence>
<feature type="domain" description="Helicase ATP-binding" evidence="5">
    <location>
        <begin position="1236"/>
        <end position="1593"/>
    </location>
</feature>
<feature type="compositionally biased region" description="Acidic residues" evidence="4">
    <location>
        <begin position="97"/>
        <end position="113"/>
    </location>
</feature>
<keyword evidence="7" id="KW-1185">Reference proteome</keyword>
<dbReference type="EMBL" id="PKSL01000150">
    <property type="protein sequence ID" value="POW01962.1"/>
    <property type="molecule type" value="Genomic_DNA"/>
</dbReference>
<dbReference type="Gene3D" id="3.40.50.10810">
    <property type="entry name" value="Tandem AAA-ATPase domain"/>
    <property type="match status" value="1"/>
</dbReference>
<feature type="region of interest" description="Disordered" evidence="4">
    <location>
        <begin position="1"/>
        <end position="120"/>
    </location>
</feature>
<dbReference type="GO" id="GO:0005524">
    <property type="term" value="F:ATP binding"/>
    <property type="evidence" value="ECO:0007669"/>
    <property type="project" value="UniProtKB-KW"/>
</dbReference>
<dbReference type="Gene3D" id="3.40.50.150">
    <property type="entry name" value="Vaccinia Virus protein VP39"/>
    <property type="match status" value="1"/>
</dbReference>
<dbReference type="VEuPathDB" id="FungiDB:PSHT_01345"/>
<sequence length="2001" mass="223664">MHSVQSSSASPNAETHPAAELKDTKKSDGARTVSDSKRKFVNKNSDPKEAKSAKQITKQSEEPPRSSTVKVVVPILRDLPRRNLPTSLNDSPPAKNEDEDSSFSDPSSDDDEPIVSPPKRVSSPIYINFERVRSLIRMKSDAVYSQTKHTLGNFIKKDLSKTLKRKPTKIRGPTKREKETIDKTKLARPTEIPDMFLDMVKNRPEFKDTIEHNIGGRPLRVATMCSLQSPARVLLAKLKPFKQAYIERNFQPPILFRDVCELGEDEATTAYGAKVPVPTDVEHVGGRHQSCVDYSGLNNQKKTIDAGGESGWTFHGMLKWVENSQPSSSSLKTFATRLGQSERNIRIYRLRRRVPRFDTKHYYIPHTRTRVYLIATPKKLRTSKQLNIPGSWLTLVSQMARPASAPLEALMFHQDDPLVHRARQELVFIKANKDGQGRQATDRTRCESRHARQRAEEQLGDKRPLTAWQDGPVCKVIDGGWNDWANAQTERVVDLMDINTLRQVKDGVDVLYKTLIWNLSQNIDWMTGSGKFGLTPCLTPNMITYVTNRGGPLIGREAVSLQGIPLSGLLLTKESEDQLADLAGNAMSTTVVASAMMAALILTVPRIGKSIKSADVEMEEVIQVKPEDCITGHEDLSSYPLDLSKTCPIKPDFFSRATASARLCICGGRSGTASAKIQCCQTCGYTSCQTCGSRPQHNYQIRDSERLSPGAFERELKEILPMRLSLAGINEELFSQLLAEAAKLEVDVNEKDWKLINKAVLTATSDIELHFTSLKRQAIWVATFDAPLAALELRLDPLLPEWRLTIKPDKTLPIKSPQRLVLNTPVARMRISRDVADLISGRWQFQLPVNQSFDLKLKGTGELVPGWRKDMGLVTEDAKADDWWSHLAISTPDVARKYLNRPLDGTWKLHSECGTAQSMLHRKESTAEDEGLPPLYLFLDPTRSGDPVDDCAVFLIDHSKLDYGVVRPIVATLDPSWRPNLDKSANIKCNVLSKWIEAPGLSLSVALHTDAKAEANVTDGVYHIPPNGVSVKLDENGCEKANVVMACKVPLPINQYDAVWGNGPWREIDVPHEGERAFQALAWIIEHIPPPESLSQWSSISDSKQCATNCQRCAPSPPTVQWLLKQNNTKSTFVPHEDIVEAGRYEQALKTRPAPFVTHLRLIDGCGEMKIGVSFATLVHRAVARFSVSALNGTVNPSWRLTFGHESSAASLLRPKYNFHLRSNKNDPPAEEPEQFVIPLRPEQLRSLSWMLSQEKLDEGIHHTFIEEEIAEAALLPLGWRAEGKAERPVLIRGGVLADEVGYGKTAITIGLICSTLNDKPPEIPKAQTQGHIRLNATLIVVPTHRSGQWPTEFSKFTGKKTTKVHRIINMTDLNSTRISDLQEADVVVVSETLFGSQIYWNNLSHLGGTREIHVEILTDEDGGAGSMQEAITETKGKLERAESARQLQTKRLKGAAYAKKHASEGAKKEEDDDSEDFSLPPPKKKRLSSGKAKAEKMHGGDVWKLSSDASDDWTQMHCPPLHMFYWRRRVIDESTYLGGRERLAVGTIKSHSTWVLSGTPPVANFTEIKSIARLLHIHLGIDDDGEGPKEIVKSITKHQTAAEQFHSFREIRSAAWHNRRDEVAQSFLDRFVRQNVAEIDEIPYEETLEPIILPSAERAIYLELDHHLQSFDMNIKKVSRTKKTNSGIADREKRLAAALGESKSAEEALLKRCSHFTSDLDSQSAAHRAANAGAACTIILKERTSQLEECLAELRVRLKQAAILYSHTKSEGLYERDERTPPFEEYVKDSFGNIGDEEANERLQPILTEEGCRVKDNKVVAPKISLNDPDVEEVLNHLDPKLAATKAKAKKKAGEDVDLKDIKKQSKDEMLAARKWAARELIHLLRKLNRELVNRLRSKRYFTIVRDVQQGLIPVTIDHEGQSEPLAILSTCGHSGPLSLVNKCARDQECWQKNAQGCGAPARDSSVIRADSLGHDETSGRFCIKLERMCHLIKQLKEDD</sequence>
<feature type="compositionally biased region" description="Polar residues" evidence="4">
    <location>
        <begin position="1"/>
        <end position="13"/>
    </location>
</feature>
<dbReference type="Pfam" id="PF00176">
    <property type="entry name" value="SNF2-rel_dom"/>
    <property type="match status" value="1"/>
</dbReference>
<feature type="region of interest" description="Disordered" evidence="4">
    <location>
        <begin position="434"/>
        <end position="459"/>
    </location>
</feature>
<evidence type="ECO:0000256" key="3">
    <source>
        <dbReference type="ARBA" id="ARBA00022840"/>
    </source>
</evidence>
<evidence type="ECO:0000313" key="6">
    <source>
        <dbReference type="EMBL" id="POW01962.1"/>
    </source>
</evidence>
<protein>
    <recommendedName>
        <fullName evidence="5">Helicase ATP-binding domain-containing protein</fullName>
    </recommendedName>
</protein>
<dbReference type="GO" id="GO:0016787">
    <property type="term" value="F:hydrolase activity"/>
    <property type="evidence" value="ECO:0007669"/>
    <property type="project" value="UniProtKB-KW"/>
</dbReference>
<dbReference type="SUPFAM" id="SSF52540">
    <property type="entry name" value="P-loop containing nucleoside triphosphate hydrolases"/>
    <property type="match status" value="1"/>
</dbReference>
<organism evidence="6 7">
    <name type="scientific">Puccinia striiformis</name>
    <dbReference type="NCBI Taxonomy" id="27350"/>
    <lineage>
        <taxon>Eukaryota</taxon>
        <taxon>Fungi</taxon>
        <taxon>Dikarya</taxon>
        <taxon>Basidiomycota</taxon>
        <taxon>Pucciniomycotina</taxon>
        <taxon>Pucciniomycetes</taxon>
        <taxon>Pucciniales</taxon>
        <taxon>Pucciniaceae</taxon>
        <taxon>Puccinia</taxon>
    </lineage>
</organism>
<accession>A0A2S4UXG6</accession>
<name>A0A2S4UXG6_9BASI</name>
<keyword evidence="2" id="KW-0378">Hydrolase</keyword>
<evidence type="ECO:0000313" key="7">
    <source>
        <dbReference type="Proteomes" id="UP000239156"/>
    </source>
</evidence>
<dbReference type="PANTHER" id="PTHR45626:SF26">
    <property type="entry name" value="FAMILY HELICASE, PUTATIVE (AFU_ORTHOLOGUE AFUA_2G09120)-RELATED"/>
    <property type="match status" value="1"/>
</dbReference>
<dbReference type="SMART" id="SM00487">
    <property type="entry name" value="DEXDc"/>
    <property type="match status" value="1"/>
</dbReference>
<dbReference type="SUPFAM" id="SSF53335">
    <property type="entry name" value="S-adenosyl-L-methionine-dependent methyltransferases"/>
    <property type="match status" value="1"/>
</dbReference>
<dbReference type="InterPro" id="IPR029063">
    <property type="entry name" value="SAM-dependent_MTases_sf"/>
</dbReference>
<dbReference type="GO" id="GO:0008094">
    <property type="term" value="F:ATP-dependent activity, acting on DNA"/>
    <property type="evidence" value="ECO:0007669"/>
    <property type="project" value="TreeGrafter"/>
</dbReference>
<dbReference type="GO" id="GO:0005634">
    <property type="term" value="C:nucleus"/>
    <property type="evidence" value="ECO:0007669"/>
    <property type="project" value="TreeGrafter"/>
</dbReference>
<dbReference type="InterPro" id="IPR027417">
    <property type="entry name" value="P-loop_NTPase"/>
</dbReference>
<dbReference type="InterPro" id="IPR050628">
    <property type="entry name" value="SNF2_RAD54_helicase_TF"/>
</dbReference>
<evidence type="ECO:0000256" key="2">
    <source>
        <dbReference type="ARBA" id="ARBA00022801"/>
    </source>
</evidence>
<feature type="compositionally biased region" description="Basic and acidic residues" evidence="4">
    <location>
        <begin position="1433"/>
        <end position="1444"/>
    </location>
</feature>
<dbReference type="Proteomes" id="UP000239156">
    <property type="component" value="Unassembled WGS sequence"/>
</dbReference>
<reference evidence="6" key="1">
    <citation type="submission" date="2017-12" db="EMBL/GenBank/DDBJ databases">
        <title>Gene loss provides genomic basis for host adaptation in cereal stripe rust fungi.</title>
        <authorList>
            <person name="Xia C."/>
        </authorList>
    </citation>
    <scope>NUCLEOTIDE SEQUENCE [LARGE SCALE GENOMIC DNA]</scope>
    <source>
        <strain evidence="6">93-210</strain>
    </source>
</reference>
<dbReference type="GO" id="GO:0006281">
    <property type="term" value="P:DNA repair"/>
    <property type="evidence" value="ECO:0007669"/>
    <property type="project" value="TreeGrafter"/>
</dbReference>
<dbReference type="InterPro" id="IPR038718">
    <property type="entry name" value="SNF2-like_sf"/>
</dbReference>
<evidence type="ECO:0000256" key="4">
    <source>
        <dbReference type="SAM" id="MobiDB-lite"/>
    </source>
</evidence>
<evidence type="ECO:0000259" key="5">
    <source>
        <dbReference type="SMART" id="SM00487"/>
    </source>
</evidence>
<dbReference type="VEuPathDB" id="FungiDB:PSTT_12131"/>
<dbReference type="InterPro" id="IPR000330">
    <property type="entry name" value="SNF2_N"/>
</dbReference>